<dbReference type="AlphaFoldDB" id="A0A7D7QF79"/>
<sequence>MINKLKEEFEKIYFSDIATTKGLESLAVNMGVSRNSLRRFLGKIKNESQLRVSTLNLIAVRLGYRNFQDFCERSGSAAPTLDFELLDIYYGTVKGRGTSLNETRFQKANYYFAKKIVSHPGNLTEFVKRFATNEEALEYVFAWHPSYEHIANRNYQEALLYLAKISTKAHVKVFAYSFVYFGKFMSENLSEVEAIELMSKIEKQVVKMRMEEFEVFPEARYSTVKCIHSHVFGDPKKNNHFPLLPHPAFGFIHSRPLIDQIIYTSYVGNMLTILKDYNTAEMLIGEAPTEKALKIFEDENPIFRCHVHLYRITRALLMFHLGKEKEAMYMFDQLLVNSTDVMRYSFDSKIYFELQYYNLGCKLYPKREDFHQKYQLLLQRTKFSYLSTI</sequence>
<dbReference type="RefSeq" id="WP_181886169.1">
    <property type="nucleotide sequence ID" value="NZ_CP059472.1"/>
</dbReference>
<evidence type="ECO:0000313" key="1">
    <source>
        <dbReference type="EMBL" id="MBA5246067.1"/>
    </source>
</evidence>
<dbReference type="Proteomes" id="UP000515349">
    <property type="component" value="Chromosome"/>
</dbReference>
<evidence type="ECO:0000313" key="2">
    <source>
        <dbReference type="EMBL" id="QMS98543.1"/>
    </source>
</evidence>
<reference evidence="2 3" key="1">
    <citation type="submission" date="2020-07" db="EMBL/GenBank/DDBJ databases">
        <title>Chryseobacterium sp.cx-624.</title>
        <authorList>
            <person name="Yang C."/>
        </authorList>
    </citation>
    <scope>NUCLEOTIDE SEQUENCE [LARGE SCALE GENOMIC DNA]</scope>
    <source>
        <strain evidence="3">cx-624</strain>
        <strain evidence="2">Cx-624</strain>
    </source>
</reference>
<dbReference type="Proteomes" id="UP000539710">
    <property type="component" value="Unassembled WGS sequence"/>
</dbReference>
<organism evidence="2 3">
    <name type="scientific">Marnyiella aurantia</name>
    <dbReference type="NCBI Taxonomy" id="2758037"/>
    <lineage>
        <taxon>Bacteria</taxon>
        <taxon>Pseudomonadati</taxon>
        <taxon>Bacteroidota</taxon>
        <taxon>Flavobacteriia</taxon>
        <taxon>Flavobacteriales</taxon>
        <taxon>Weeksellaceae</taxon>
        <taxon>Marnyiella</taxon>
    </lineage>
</organism>
<evidence type="ECO:0000313" key="3">
    <source>
        <dbReference type="Proteomes" id="UP000515349"/>
    </source>
</evidence>
<accession>A0A7D7QF79</accession>
<gene>
    <name evidence="2" type="ORF">H1R16_00575</name>
    <name evidence="1" type="ORF">H2507_02695</name>
</gene>
<protein>
    <submittedName>
        <fullName evidence="2">Uncharacterized protein</fullName>
    </submittedName>
</protein>
<dbReference type="KEGG" id="cbau:H1R16_00575"/>
<dbReference type="EMBL" id="JACEUX010000001">
    <property type="protein sequence ID" value="MBA5246067.1"/>
    <property type="molecule type" value="Genomic_DNA"/>
</dbReference>
<reference evidence="1" key="3">
    <citation type="submission" date="2020-07" db="EMBL/GenBank/DDBJ databases">
        <authorList>
            <person name="Yang C."/>
        </authorList>
    </citation>
    <scope>NUCLEOTIDE SEQUENCE</scope>
    <source>
        <strain evidence="1">Cx-624</strain>
    </source>
</reference>
<evidence type="ECO:0000313" key="4">
    <source>
        <dbReference type="Proteomes" id="UP000539710"/>
    </source>
</evidence>
<reference evidence="4" key="2">
    <citation type="submission" date="2020-07" db="EMBL/GenBank/DDBJ databases">
        <title>Flavobacterium sp. xlx-214.</title>
        <authorList>
            <person name="Yang C."/>
        </authorList>
    </citation>
    <scope>NUCLEOTIDE SEQUENCE [LARGE SCALE GENOMIC DNA]</scope>
    <source>
        <strain evidence="4">CX-624</strain>
    </source>
</reference>
<dbReference type="EMBL" id="CP059472">
    <property type="protein sequence ID" value="QMS98543.1"/>
    <property type="molecule type" value="Genomic_DNA"/>
</dbReference>
<keyword evidence="4" id="KW-1185">Reference proteome</keyword>
<proteinExistence type="predicted"/>
<name>A0A7D7QF79_9FLAO</name>